<feature type="transmembrane region" description="Helical" evidence="1">
    <location>
        <begin position="79"/>
        <end position="102"/>
    </location>
</feature>
<protein>
    <recommendedName>
        <fullName evidence="4">DUF2178 domain-containing protein</fullName>
    </recommendedName>
</protein>
<feature type="transmembrane region" description="Helical" evidence="1">
    <location>
        <begin position="108"/>
        <end position="130"/>
    </location>
</feature>
<organism evidence="2 3">
    <name type="scientific">Franzmannia pantelleriensis</name>
    <dbReference type="NCBI Taxonomy" id="48727"/>
    <lineage>
        <taxon>Bacteria</taxon>
        <taxon>Pseudomonadati</taxon>
        <taxon>Pseudomonadota</taxon>
        <taxon>Gammaproteobacteria</taxon>
        <taxon>Oceanospirillales</taxon>
        <taxon>Halomonadaceae</taxon>
        <taxon>Franzmannia</taxon>
    </lineage>
</organism>
<evidence type="ECO:0008006" key="4">
    <source>
        <dbReference type="Google" id="ProtNLM"/>
    </source>
</evidence>
<dbReference type="EMBL" id="FNGH01000007">
    <property type="protein sequence ID" value="SDL83037.1"/>
    <property type="molecule type" value="Genomic_DNA"/>
</dbReference>
<keyword evidence="1" id="KW-1133">Transmembrane helix</keyword>
<dbReference type="STRING" id="48727.SAMN05192555_10778"/>
<proteinExistence type="predicted"/>
<dbReference type="AlphaFoldDB" id="A0A1G9NAA0"/>
<evidence type="ECO:0000313" key="2">
    <source>
        <dbReference type="EMBL" id="SDL83037.1"/>
    </source>
</evidence>
<dbReference type="Proteomes" id="UP000199107">
    <property type="component" value="Unassembled WGS sequence"/>
</dbReference>
<accession>A0A1G9NAA0</accession>
<evidence type="ECO:0000256" key="1">
    <source>
        <dbReference type="SAM" id="Phobius"/>
    </source>
</evidence>
<gene>
    <name evidence="2" type="ORF">SAMN05192555_10778</name>
</gene>
<sequence length="134" mass="14325">MTHRHDTPAHDKPMLVPLVGAGLGVAMFLTAWLAADAPGVGLVMLAIMLGYAALMRFGQRFESVQVLSQDPPLDERHALIQLHALRAAYCAVLGVALFGFFWEIARGAPGAFTLVAAVGGATHLLATVILRRRL</sequence>
<keyword evidence="1" id="KW-0812">Transmembrane</keyword>
<keyword evidence="1" id="KW-0472">Membrane</keyword>
<feature type="transmembrane region" description="Helical" evidence="1">
    <location>
        <begin position="40"/>
        <end position="58"/>
    </location>
</feature>
<keyword evidence="3" id="KW-1185">Reference proteome</keyword>
<feature type="transmembrane region" description="Helical" evidence="1">
    <location>
        <begin position="14"/>
        <end position="34"/>
    </location>
</feature>
<name>A0A1G9NAA0_9GAMM</name>
<evidence type="ECO:0000313" key="3">
    <source>
        <dbReference type="Proteomes" id="UP000199107"/>
    </source>
</evidence>
<reference evidence="3" key="1">
    <citation type="submission" date="2016-10" db="EMBL/GenBank/DDBJ databases">
        <authorList>
            <person name="Varghese N."/>
            <person name="Submissions S."/>
        </authorList>
    </citation>
    <scope>NUCLEOTIDE SEQUENCE [LARGE SCALE GENOMIC DNA]</scope>
    <source>
        <strain evidence="3">AAP</strain>
    </source>
</reference>